<accession>A0A5J5B4T6</accession>
<dbReference type="Proteomes" id="UP000325577">
    <property type="component" value="Linkage Group LG15"/>
</dbReference>
<evidence type="ECO:0000313" key="2">
    <source>
        <dbReference type="EMBL" id="KAA8538213.1"/>
    </source>
</evidence>
<sequence>MSIALNNLSMDGECISNSYLNLIRLRKAYLGSLLSPQKSQFGLLYLGKSGSLNRGFYGNPAFGIGMPYPGSPLVGPLLPNSPIGSSSRVGLYNNFTGNVDNAFRKCLNLTDLFLSGNHLFAEIPAYPGELQLVTLELSKNNLYRKIPHRLWDSRTLMEISLNSNLLKGQISVAIAKVSTLQGTSSPSDLLK</sequence>
<name>A0A5J5B4T6_9ASTE</name>
<evidence type="ECO:0000259" key="1">
    <source>
        <dbReference type="Pfam" id="PF07990"/>
    </source>
</evidence>
<evidence type="ECO:0000313" key="3">
    <source>
        <dbReference type="Proteomes" id="UP000325577"/>
    </source>
</evidence>
<protein>
    <recommendedName>
        <fullName evidence="1">Nucleic acid binding NABP domain-containing protein</fullName>
    </recommendedName>
</protein>
<reference evidence="2 3" key="1">
    <citation type="submission" date="2019-09" db="EMBL/GenBank/DDBJ databases">
        <title>A chromosome-level genome assembly of the Chinese tupelo Nyssa sinensis.</title>
        <authorList>
            <person name="Yang X."/>
            <person name="Kang M."/>
            <person name="Yang Y."/>
            <person name="Xiong H."/>
            <person name="Wang M."/>
            <person name="Zhang Z."/>
            <person name="Wang Z."/>
            <person name="Wu H."/>
            <person name="Ma T."/>
            <person name="Liu J."/>
            <person name="Xi Z."/>
        </authorList>
    </citation>
    <scope>NUCLEOTIDE SEQUENCE [LARGE SCALE GENOMIC DNA]</scope>
    <source>
        <strain evidence="2">J267</strain>
        <tissue evidence="2">Leaf</tissue>
    </source>
</reference>
<dbReference type="Gene3D" id="3.80.10.10">
    <property type="entry name" value="Ribonuclease Inhibitor"/>
    <property type="match status" value="1"/>
</dbReference>
<dbReference type="PANTHER" id="PTHR48064">
    <property type="entry name" value="OS01G0750400 PROTEIN"/>
    <property type="match status" value="1"/>
</dbReference>
<dbReference type="SUPFAM" id="SSF52058">
    <property type="entry name" value="L domain-like"/>
    <property type="match status" value="1"/>
</dbReference>
<dbReference type="EMBL" id="CM018038">
    <property type="protein sequence ID" value="KAA8538213.1"/>
    <property type="molecule type" value="Genomic_DNA"/>
</dbReference>
<dbReference type="PANTHER" id="PTHR48064:SF6">
    <property type="entry name" value="RECEPTOR-LIKE PROTEIN KINASE 2"/>
    <property type="match status" value="1"/>
</dbReference>
<dbReference type="InterPro" id="IPR053038">
    <property type="entry name" value="RLP_Defense"/>
</dbReference>
<dbReference type="Pfam" id="PF07990">
    <property type="entry name" value="NABP"/>
    <property type="match status" value="1"/>
</dbReference>
<dbReference type="InterPro" id="IPR012940">
    <property type="entry name" value="NABP"/>
</dbReference>
<dbReference type="InterPro" id="IPR032675">
    <property type="entry name" value="LRR_dom_sf"/>
</dbReference>
<organism evidence="2 3">
    <name type="scientific">Nyssa sinensis</name>
    <dbReference type="NCBI Taxonomy" id="561372"/>
    <lineage>
        <taxon>Eukaryota</taxon>
        <taxon>Viridiplantae</taxon>
        <taxon>Streptophyta</taxon>
        <taxon>Embryophyta</taxon>
        <taxon>Tracheophyta</taxon>
        <taxon>Spermatophyta</taxon>
        <taxon>Magnoliopsida</taxon>
        <taxon>eudicotyledons</taxon>
        <taxon>Gunneridae</taxon>
        <taxon>Pentapetalae</taxon>
        <taxon>asterids</taxon>
        <taxon>Cornales</taxon>
        <taxon>Nyssaceae</taxon>
        <taxon>Nyssa</taxon>
    </lineage>
</organism>
<proteinExistence type="predicted"/>
<dbReference type="AlphaFoldDB" id="A0A5J5B4T6"/>
<keyword evidence="3" id="KW-1185">Reference proteome</keyword>
<feature type="domain" description="Nucleic acid binding NABP" evidence="1">
    <location>
        <begin position="4"/>
        <end position="89"/>
    </location>
</feature>
<gene>
    <name evidence="2" type="ORF">F0562_027964</name>
</gene>